<gene>
    <name evidence="7" type="ORF">PLXY2_LOCUS8641</name>
</gene>
<dbReference type="InterPro" id="IPR026741">
    <property type="entry name" value="SNO"/>
</dbReference>
<organism evidence="7 8">
    <name type="scientific">Plutella xylostella</name>
    <name type="common">Diamondback moth</name>
    <name type="synonym">Plutella maculipennis</name>
    <dbReference type="NCBI Taxonomy" id="51655"/>
    <lineage>
        <taxon>Eukaryota</taxon>
        <taxon>Metazoa</taxon>
        <taxon>Ecdysozoa</taxon>
        <taxon>Arthropoda</taxon>
        <taxon>Hexapoda</taxon>
        <taxon>Insecta</taxon>
        <taxon>Pterygota</taxon>
        <taxon>Neoptera</taxon>
        <taxon>Endopterygota</taxon>
        <taxon>Lepidoptera</taxon>
        <taxon>Glossata</taxon>
        <taxon>Ditrysia</taxon>
        <taxon>Yponomeutoidea</taxon>
        <taxon>Plutellidae</taxon>
        <taxon>Plutella</taxon>
    </lineage>
</organism>
<dbReference type="GO" id="GO:0006355">
    <property type="term" value="P:regulation of DNA-templated transcription"/>
    <property type="evidence" value="ECO:0007669"/>
    <property type="project" value="InterPro"/>
</dbReference>
<evidence type="ECO:0000256" key="1">
    <source>
        <dbReference type="ARBA" id="ARBA00004123"/>
    </source>
</evidence>
<feature type="domain" description="Strawberry notch AAA" evidence="6">
    <location>
        <begin position="198"/>
        <end position="504"/>
    </location>
</feature>
<evidence type="ECO:0000256" key="2">
    <source>
        <dbReference type="ARBA" id="ARBA00006992"/>
    </source>
</evidence>
<dbReference type="GO" id="GO:0005634">
    <property type="term" value="C:nucleus"/>
    <property type="evidence" value="ECO:0007669"/>
    <property type="project" value="UniProtKB-SubCell"/>
</dbReference>
<evidence type="ECO:0000256" key="3">
    <source>
        <dbReference type="ARBA" id="ARBA00023054"/>
    </source>
</evidence>
<dbReference type="AlphaFoldDB" id="A0A8S4FD36"/>
<comment type="similarity">
    <text evidence="2">Belongs to the SBNO family.</text>
</comment>
<evidence type="ECO:0000256" key="4">
    <source>
        <dbReference type="ARBA" id="ARBA00023242"/>
    </source>
</evidence>
<evidence type="ECO:0000256" key="5">
    <source>
        <dbReference type="SAM" id="MobiDB-lite"/>
    </source>
</evidence>
<keyword evidence="4" id="KW-0539">Nucleus</keyword>
<dbReference type="Pfam" id="PF13872">
    <property type="entry name" value="AAA_34"/>
    <property type="match status" value="1"/>
</dbReference>
<evidence type="ECO:0000313" key="8">
    <source>
        <dbReference type="Proteomes" id="UP000653454"/>
    </source>
</evidence>
<protein>
    <submittedName>
        <fullName evidence="7">(diamondback moth) hypothetical protein</fullName>
    </submittedName>
</protein>
<dbReference type="InterPro" id="IPR039187">
    <property type="entry name" value="SNO_AAA"/>
</dbReference>
<dbReference type="PANTHER" id="PTHR12706">
    <property type="entry name" value="STRAWBERRY NOTCH-RELATED"/>
    <property type="match status" value="1"/>
</dbReference>
<evidence type="ECO:0000313" key="7">
    <source>
        <dbReference type="EMBL" id="CAG9126394.1"/>
    </source>
</evidence>
<name>A0A8S4FD36_PLUXY</name>
<feature type="region of interest" description="Disordered" evidence="5">
    <location>
        <begin position="1"/>
        <end position="37"/>
    </location>
</feature>
<feature type="compositionally biased region" description="Acidic residues" evidence="5">
    <location>
        <begin position="8"/>
        <end position="29"/>
    </location>
</feature>
<dbReference type="PANTHER" id="PTHR12706:SF30">
    <property type="entry name" value="PROTEIN STRAWBERRY NOTCH-RELATED"/>
    <property type="match status" value="1"/>
</dbReference>
<reference evidence="7" key="1">
    <citation type="submission" date="2020-11" db="EMBL/GenBank/DDBJ databases">
        <authorList>
            <person name="Whiteford S."/>
        </authorList>
    </citation>
    <scope>NUCLEOTIDE SEQUENCE</scope>
</reference>
<proteinExistence type="inferred from homology"/>
<dbReference type="FunFam" id="3.40.50.300:FF:000282">
    <property type="entry name" value="Strawberry notch homolog 1 (Drosophila)"/>
    <property type="match status" value="1"/>
</dbReference>
<comment type="caution">
    <text evidence="7">The sequence shown here is derived from an EMBL/GenBank/DDBJ whole genome shotgun (WGS) entry which is preliminary data.</text>
</comment>
<dbReference type="Gene3D" id="3.40.50.300">
    <property type="entry name" value="P-loop containing nucleotide triphosphate hydrolases"/>
    <property type="match status" value="1"/>
</dbReference>
<dbReference type="InterPro" id="IPR027417">
    <property type="entry name" value="P-loop_NTPase"/>
</dbReference>
<dbReference type="Proteomes" id="UP000653454">
    <property type="component" value="Unassembled WGS sequence"/>
</dbReference>
<comment type="subcellular location">
    <subcellularLocation>
        <location evidence="1">Nucleus</location>
    </subcellularLocation>
</comment>
<accession>A0A8S4FD36</accession>
<dbReference type="GO" id="GO:0042393">
    <property type="term" value="F:histone binding"/>
    <property type="evidence" value="ECO:0007669"/>
    <property type="project" value="TreeGrafter"/>
</dbReference>
<dbReference type="GO" id="GO:0009967">
    <property type="term" value="P:positive regulation of signal transduction"/>
    <property type="evidence" value="ECO:0007669"/>
    <property type="project" value="UniProtKB-ARBA"/>
</dbReference>
<evidence type="ECO:0000259" key="6">
    <source>
        <dbReference type="Pfam" id="PF13872"/>
    </source>
</evidence>
<keyword evidence="3" id="KW-0175">Coiled coil</keyword>
<dbReference type="GO" id="GO:0031490">
    <property type="term" value="F:chromatin DNA binding"/>
    <property type="evidence" value="ECO:0007669"/>
    <property type="project" value="TreeGrafter"/>
</dbReference>
<dbReference type="EMBL" id="CAJHNJ030000032">
    <property type="protein sequence ID" value="CAG9126394.1"/>
    <property type="molecule type" value="Genomic_DNA"/>
</dbReference>
<keyword evidence="8" id="KW-1185">Reference proteome</keyword>
<dbReference type="SUPFAM" id="SSF52540">
    <property type="entry name" value="P-loop containing nucleoside triphosphate hydrolases"/>
    <property type="match status" value="1"/>
</dbReference>
<sequence>MSKRAAYGDEEDSPPTDDSDFDDDEDPDNLEVPGGGKTLAAAARIVGGPSKMKGTPAPVTVTVKPTTNPLAAPSGQAFGQATNMKPIKIQASSLSKPGSVMGNLGMPLGTGVELANMPGMNSYLLQNLNQILASGMGGPLAGMLGQITGLPPWPQLRPNAMWNQEKMHGEDEEVEDEEMGVAETYADYMPTKLKLGRKHPDPVVETASLSSVEPVDVSYRVSLPDQVIMSGALSALQLEAVVYASQAHQHMLPGGERAGFLIGDGAGVGKGRTIAGIIYENHMKGRKRAIWVSVSNDLKYDAERDLRDIGAGKIEVHPLNKFKYAKISSAINGNVKKGVIFTTYSALIGETQSTTTKYRTRLKQLLQWCGEDFDGCVIFDECHKAKNLCPVGSGKATKTGLTALELQNKLPKARVVYASATGASEPRNMAYMVRLGIWGEGTPFPTFMDFINAVEKRGVGAMEIVAMDMKLRGMYIARQLSFHGVSFKIEEVPLSDSFKETYDKAVALWVEAMQRFTEAAELIDAESRMRKTMWGQFWSAHQRFFKYLCIAAKVNHAVITAREAVKCGKCVVIGLQSTGEARTLDQLERDDGELTDFVSTAK</sequence>